<feature type="transmembrane region" description="Helical" evidence="1">
    <location>
        <begin position="37"/>
        <end position="60"/>
    </location>
</feature>
<accession>A0A6S6RXM4</accession>
<name>A0A6S6RXM4_9BACT</name>
<organism evidence="2">
    <name type="scientific">uncultured Sulfurovum sp</name>
    <dbReference type="NCBI Taxonomy" id="269237"/>
    <lineage>
        <taxon>Bacteria</taxon>
        <taxon>Pseudomonadati</taxon>
        <taxon>Campylobacterota</taxon>
        <taxon>Epsilonproteobacteria</taxon>
        <taxon>Campylobacterales</taxon>
        <taxon>Sulfurovaceae</taxon>
        <taxon>Sulfurovum</taxon>
        <taxon>environmental samples</taxon>
    </lineage>
</organism>
<protein>
    <submittedName>
        <fullName evidence="2">Uncharacterized protein</fullName>
    </submittedName>
</protein>
<keyword evidence="1" id="KW-0472">Membrane</keyword>
<reference evidence="2" key="1">
    <citation type="submission" date="2020-01" db="EMBL/GenBank/DDBJ databases">
        <authorList>
            <person name="Meier V. D."/>
            <person name="Meier V D."/>
        </authorList>
    </citation>
    <scope>NUCLEOTIDE SEQUENCE</scope>
    <source>
        <strain evidence="2">HLG_WM_MAG_06</strain>
    </source>
</reference>
<proteinExistence type="predicted"/>
<sequence length="69" mass="7434">MKRVVQNIFILLIAFNVSLLASTVVESTSPETVEVALNSFGTLGIIVVIALTSIVGAFFMKDDLTEAFK</sequence>
<gene>
    <name evidence="2" type="ORF">HELGO_WM28769</name>
</gene>
<keyword evidence="1" id="KW-1133">Transmembrane helix</keyword>
<keyword evidence="1" id="KW-0812">Transmembrane</keyword>
<evidence type="ECO:0000313" key="2">
    <source>
        <dbReference type="EMBL" id="CAA6798541.1"/>
    </source>
</evidence>
<dbReference type="AlphaFoldDB" id="A0A6S6RXM4"/>
<evidence type="ECO:0000256" key="1">
    <source>
        <dbReference type="SAM" id="Phobius"/>
    </source>
</evidence>
<dbReference type="EMBL" id="CACVAP010000006">
    <property type="protein sequence ID" value="CAA6798541.1"/>
    <property type="molecule type" value="Genomic_DNA"/>
</dbReference>